<gene>
    <name evidence="2" type="ORF">GCM10010251_13660</name>
</gene>
<evidence type="ECO:0000313" key="2">
    <source>
        <dbReference type="EMBL" id="GGQ99691.1"/>
    </source>
</evidence>
<comment type="caution">
    <text evidence="2">The sequence shown here is derived from an EMBL/GenBank/DDBJ whole genome shotgun (WGS) entry which is preliminary data.</text>
</comment>
<accession>A0A918F462</accession>
<feature type="transmembrane region" description="Helical" evidence="1">
    <location>
        <begin position="69"/>
        <end position="90"/>
    </location>
</feature>
<keyword evidence="3" id="KW-1185">Reference proteome</keyword>
<dbReference type="RefSeq" id="WP_189933351.1">
    <property type="nucleotide sequence ID" value="NZ_BMSX01000003.1"/>
</dbReference>
<keyword evidence="1" id="KW-1133">Transmembrane helix</keyword>
<name>A0A918F462_9ACTN</name>
<keyword evidence="1" id="KW-0472">Membrane</keyword>
<reference evidence="2" key="2">
    <citation type="submission" date="2020-09" db="EMBL/GenBank/DDBJ databases">
        <authorList>
            <person name="Sun Q."/>
            <person name="Ohkuma M."/>
        </authorList>
    </citation>
    <scope>NUCLEOTIDE SEQUENCE</scope>
    <source>
        <strain evidence="2">JCM 4346</strain>
    </source>
</reference>
<evidence type="ECO:0000313" key="3">
    <source>
        <dbReference type="Proteomes" id="UP000658320"/>
    </source>
</evidence>
<organism evidence="2 3">
    <name type="scientific">Streptomyces aurantiogriseus</name>
    <dbReference type="NCBI Taxonomy" id="66870"/>
    <lineage>
        <taxon>Bacteria</taxon>
        <taxon>Bacillati</taxon>
        <taxon>Actinomycetota</taxon>
        <taxon>Actinomycetes</taxon>
        <taxon>Kitasatosporales</taxon>
        <taxon>Streptomycetaceae</taxon>
        <taxon>Streptomyces</taxon>
    </lineage>
</organism>
<reference evidence="2" key="1">
    <citation type="journal article" date="2014" name="Int. J. Syst. Evol. Microbiol.">
        <title>Complete genome sequence of Corynebacterium casei LMG S-19264T (=DSM 44701T), isolated from a smear-ripened cheese.</title>
        <authorList>
            <consortium name="US DOE Joint Genome Institute (JGI-PGF)"/>
            <person name="Walter F."/>
            <person name="Albersmeier A."/>
            <person name="Kalinowski J."/>
            <person name="Ruckert C."/>
        </authorList>
    </citation>
    <scope>NUCLEOTIDE SEQUENCE</scope>
    <source>
        <strain evidence="2">JCM 4346</strain>
    </source>
</reference>
<protein>
    <submittedName>
        <fullName evidence="2">Uncharacterized protein</fullName>
    </submittedName>
</protein>
<keyword evidence="1" id="KW-0812">Transmembrane</keyword>
<proteinExistence type="predicted"/>
<dbReference type="AlphaFoldDB" id="A0A918F462"/>
<dbReference type="Proteomes" id="UP000658320">
    <property type="component" value="Unassembled WGS sequence"/>
</dbReference>
<evidence type="ECO:0000256" key="1">
    <source>
        <dbReference type="SAM" id="Phobius"/>
    </source>
</evidence>
<sequence length="93" mass="9416">MQPGAPESGKSGFRAYGEVPTYLRVSARPSSRTETFGPLVESAGIQAGLAAGVTPLSCAPGVRRLARSALFALLGALACALSLGALRCLAARV</sequence>
<dbReference type="EMBL" id="BMSX01000003">
    <property type="protein sequence ID" value="GGQ99691.1"/>
    <property type="molecule type" value="Genomic_DNA"/>
</dbReference>